<feature type="non-terminal residue" evidence="4">
    <location>
        <position position="91"/>
    </location>
</feature>
<name>A0A1X6N9R7_9APHY</name>
<keyword evidence="5" id="KW-1185">Reference proteome</keyword>
<comment type="similarity">
    <text evidence="2">Belongs to the cerato-platanin family.</text>
</comment>
<proteinExistence type="inferred from homology"/>
<accession>A0A1X6N9R7</accession>
<dbReference type="EMBL" id="KZ110593">
    <property type="protein sequence ID" value="OSX65260.1"/>
    <property type="molecule type" value="Genomic_DNA"/>
</dbReference>
<evidence type="ECO:0000313" key="4">
    <source>
        <dbReference type="EMBL" id="OSX65260.1"/>
    </source>
</evidence>
<dbReference type="RefSeq" id="XP_024342054.1">
    <property type="nucleotide sequence ID" value="XM_024483315.1"/>
</dbReference>
<evidence type="ECO:0000313" key="5">
    <source>
        <dbReference type="Proteomes" id="UP000194127"/>
    </source>
</evidence>
<dbReference type="InterPro" id="IPR010829">
    <property type="entry name" value="Cerato-platanin"/>
</dbReference>
<dbReference type="GO" id="GO:0005576">
    <property type="term" value="C:extracellular region"/>
    <property type="evidence" value="ECO:0007669"/>
    <property type="project" value="UniProtKB-SubCell"/>
</dbReference>
<protein>
    <submittedName>
        <fullName evidence="4">Uncharacterized protein</fullName>
    </submittedName>
</protein>
<evidence type="ECO:0000256" key="3">
    <source>
        <dbReference type="ARBA" id="ARBA00022525"/>
    </source>
</evidence>
<dbReference type="Gene3D" id="2.40.40.10">
    <property type="entry name" value="RlpA-like domain"/>
    <property type="match status" value="1"/>
</dbReference>
<feature type="non-terminal residue" evidence="4">
    <location>
        <position position="1"/>
    </location>
</feature>
<dbReference type="OrthoDB" id="4898945at2759"/>
<sequence length="91" mass="9491">LAYSTIYDEPSTLVTILTCGEQLKALGYTTLGSLPGYPYIGGSANVTDGDASSPNCGECALINFAGAFATVLLVDHADEGIVVSEEVMQWL</sequence>
<dbReference type="STRING" id="670580.A0A1X6N9R7"/>
<dbReference type="CDD" id="cd22778">
    <property type="entry name" value="DPBB_CEPL-like"/>
    <property type="match status" value="1"/>
</dbReference>
<dbReference type="GeneID" id="36328264"/>
<dbReference type="Pfam" id="PF07249">
    <property type="entry name" value="Cerato-platanin"/>
    <property type="match status" value="1"/>
</dbReference>
<dbReference type="AlphaFoldDB" id="A0A1X6N9R7"/>
<gene>
    <name evidence="4" type="ORF">POSPLADRAFT_1107848</name>
</gene>
<organism evidence="4 5">
    <name type="scientific">Postia placenta MAD-698-R-SB12</name>
    <dbReference type="NCBI Taxonomy" id="670580"/>
    <lineage>
        <taxon>Eukaryota</taxon>
        <taxon>Fungi</taxon>
        <taxon>Dikarya</taxon>
        <taxon>Basidiomycota</taxon>
        <taxon>Agaricomycotina</taxon>
        <taxon>Agaricomycetes</taxon>
        <taxon>Polyporales</taxon>
        <taxon>Adustoporiaceae</taxon>
        <taxon>Rhodonia</taxon>
    </lineage>
</organism>
<evidence type="ECO:0000256" key="1">
    <source>
        <dbReference type="ARBA" id="ARBA00004613"/>
    </source>
</evidence>
<keyword evidence="3" id="KW-0964">Secreted</keyword>
<dbReference type="Proteomes" id="UP000194127">
    <property type="component" value="Unassembled WGS sequence"/>
</dbReference>
<dbReference type="InterPro" id="IPR036908">
    <property type="entry name" value="RlpA-like_sf"/>
</dbReference>
<comment type="subcellular location">
    <subcellularLocation>
        <location evidence="1">Secreted</location>
    </subcellularLocation>
</comment>
<evidence type="ECO:0000256" key="2">
    <source>
        <dbReference type="ARBA" id="ARBA00010421"/>
    </source>
</evidence>
<reference evidence="4 5" key="1">
    <citation type="submission" date="2017-04" db="EMBL/GenBank/DDBJ databases">
        <title>Genome Sequence of the Model Brown-Rot Fungus Postia placenta SB12.</title>
        <authorList>
            <consortium name="DOE Joint Genome Institute"/>
            <person name="Gaskell J."/>
            <person name="Kersten P."/>
            <person name="Larrondo L.F."/>
            <person name="Canessa P."/>
            <person name="Martinez D."/>
            <person name="Hibbett D."/>
            <person name="Schmoll M."/>
            <person name="Kubicek C.P."/>
            <person name="Martinez A.T."/>
            <person name="Yadav J."/>
            <person name="Master E."/>
            <person name="Magnuson J.K."/>
            <person name="James T."/>
            <person name="Yaver D."/>
            <person name="Berka R."/>
            <person name="Labutti K."/>
            <person name="Lipzen A."/>
            <person name="Aerts A."/>
            <person name="Barry K."/>
            <person name="Henrissat B."/>
            <person name="Blanchette R."/>
            <person name="Grigoriev I."/>
            <person name="Cullen D."/>
        </authorList>
    </citation>
    <scope>NUCLEOTIDE SEQUENCE [LARGE SCALE GENOMIC DNA]</scope>
    <source>
        <strain evidence="4 5">MAD-698-R-SB12</strain>
    </source>
</reference>